<dbReference type="AlphaFoldDB" id="A0A1G8GX87"/>
<dbReference type="Pfam" id="PF01408">
    <property type="entry name" value="GFO_IDH_MocA"/>
    <property type="match status" value="1"/>
</dbReference>
<dbReference type="Proteomes" id="UP000199163">
    <property type="component" value="Unassembled WGS sequence"/>
</dbReference>
<protein>
    <submittedName>
        <fullName evidence="3">Predicted dehydrogenase</fullName>
    </submittedName>
</protein>
<dbReference type="GO" id="GO:0000166">
    <property type="term" value="F:nucleotide binding"/>
    <property type="evidence" value="ECO:0007669"/>
    <property type="project" value="InterPro"/>
</dbReference>
<dbReference type="PANTHER" id="PTHR43054:SF1">
    <property type="entry name" value="SCYLLO-INOSITOL 2-DEHYDROGENASE (NADP(+)) IOLU"/>
    <property type="match status" value="1"/>
</dbReference>
<dbReference type="SUPFAM" id="SSF55347">
    <property type="entry name" value="Glyceraldehyde-3-phosphate dehydrogenase-like, C-terminal domain"/>
    <property type="match status" value="1"/>
</dbReference>
<dbReference type="RefSeq" id="WP_091274732.1">
    <property type="nucleotide sequence ID" value="NZ_FNDK01000017.1"/>
</dbReference>
<keyword evidence="4" id="KW-1185">Reference proteome</keyword>
<evidence type="ECO:0000313" key="4">
    <source>
        <dbReference type="Proteomes" id="UP000199163"/>
    </source>
</evidence>
<name>A0A1G8GX87_9BACI</name>
<evidence type="ECO:0000259" key="1">
    <source>
        <dbReference type="Pfam" id="PF01408"/>
    </source>
</evidence>
<dbReference type="InterPro" id="IPR036291">
    <property type="entry name" value="NAD(P)-bd_dom_sf"/>
</dbReference>
<gene>
    <name evidence="3" type="ORF">SAMN05192534_11755</name>
</gene>
<evidence type="ECO:0000313" key="3">
    <source>
        <dbReference type="EMBL" id="SDH99008.1"/>
    </source>
</evidence>
<dbReference type="InterPro" id="IPR055170">
    <property type="entry name" value="GFO_IDH_MocA-like_dom"/>
</dbReference>
<dbReference type="OrthoDB" id="9815825at2"/>
<accession>A0A1G8GX87</accession>
<dbReference type="PANTHER" id="PTHR43054">
    <property type="match status" value="1"/>
</dbReference>
<dbReference type="Gene3D" id="3.30.360.10">
    <property type="entry name" value="Dihydrodipicolinate Reductase, domain 2"/>
    <property type="match status" value="1"/>
</dbReference>
<dbReference type="SUPFAM" id="SSF51735">
    <property type="entry name" value="NAD(P)-binding Rossmann-fold domains"/>
    <property type="match status" value="1"/>
</dbReference>
<feature type="domain" description="Gfo/Idh/MocA-like oxidoreductase N-terminal" evidence="1">
    <location>
        <begin position="2"/>
        <end position="118"/>
    </location>
</feature>
<sequence length="329" mass="37204">MINMAVIGTNVISERFMNAARLVKDVHIYAVYSRSEETGSRFAKQCDIPKVFTHLEEMARDEMIDAVYIASPNALHASQAITLMNHKKHVLCEKPIASNAREVQEMINASVNNKVALMEAVKNTLVPNFKQIQENLHKIGTIRRYVANYCQYSSRYDAYKEGTVLNAFNPSLSNGALMDIGIYCIYPMVVLFGMPSSLKAHGHLLEANVDGEGSILFDYEEMEGVVMYSKITNSHMPSEIQGEKGSMIIDAMNVPSCVVIHYNDGTKEEITAVQEDRDMYYEIEEFRHIIKNKSLESSINSHTTSLYTAKIMEKARKQIDVTYPADRYD</sequence>
<dbReference type="Pfam" id="PF22725">
    <property type="entry name" value="GFO_IDH_MocA_C3"/>
    <property type="match status" value="1"/>
</dbReference>
<evidence type="ECO:0000259" key="2">
    <source>
        <dbReference type="Pfam" id="PF22725"/>
    </source>
</evidence>
<reference evidence="3 4" key="1">
    <citation type="submission" date="2016-10" db="EMBL/GenBank/DDBJ databases">
        <authorList>
            <person name="de Groot N.N."/>
        </authorList>
    </citation>
    <scope>NUCLEOTIDE SEQUENCE [LARGE SCALE GENOMIC DNA]</scope>
    <source>
        <strain evidence="3 4">DSM 21632</strain>
    </source>
</reference>
<dbReference type="Gene3D" id="3.40.50.720">
    <property type="entry name" value="NAD(P)-binding Rossmann-like Domain"/>
    <property type="match status" value="1"/>
</dbReference>
<dbReference type="InterPro" id="IPR000683">
    <property type="entry name" value="Gfo/Idh/MocA-like_OxRdtase_N"/>
</dbReference>
<dbReference type="EMBL" id="FNDK01000017">
    <property type="protein sequence ID" value="SDH99008.1"/>
    <property type="molecule type" value="Genomic_DNA"/>
</dbReference>
<proteinExistence type="predicted"/>
<feature type="domain" description="GFO/IDH/MocA-like oxidoreductase" evidence="2">
    <location>
        <begin position="138"/>
        <end position="247"/>
    </location>
</feature>
<organism evidence="3 4">
    <name type="scientific">Alteribacillus persepolensis</name>
    <dbReference type="NCBI Taxonomy" id="568899"/>
    <lineage>
        <taxon>Bacteria</taxon>
        <taxon>Bacillati</taxon>
        <taxon>Bacillota</taxon>
        <taxon>Bacilli</taxon>
        <taxon>Bacillales</taxon>
        <taxon>Bacillaceae</taxon>
        <taxon>Alteribacillus</taxon>
    </lineage>
</organism>
<dbReference type="STRING" id="568899.SAMN05192534_11755"/>